<dbReference type="Pfam" id="PF07593">
    <property type="entry name" value="UnbV_ASPIC"/>
    <property type="match status" value="1"/>
</dbReference>
<dbReference type="InterPro" id="IPR027039">
    <property type="entry name" value="Crtac1"/>
</dbReference>
<sequence>MVLYGNVCLDDAMEVHNEVRYSFDEATTFGHFSSVGWYVMRGLFFGMIVCVMGAVGCGKSGSTAIVPQQQEQSQDLLHAWEAATGTRNWQEAWELSPAILSQYPDDPEIAAAIARVAHELGKADVAAELLVQACRAESFQDSARVEQMFAAMLSVGQLYECMDVLEESLASQPNHHSIRRKLFELHWGTEDRPRARPHARFLVQSRQFDIELLIALVESSTRTKVEKPLMDLVARYPEDLRPLTARAKTELDRGRLGEARATLEKVLLNHPQHVPANVLLGKLQIAESNFDEFAVATARMDRNLDDYPEYWIALGDWCQSENLTEEAAKAYWEATRRDADSTDAWLKLRGVWNLIAHPETMDDVTAKAVASRSTQLNRLNQLVSEFKITGKESVSLAIDISQTLVDLGRIWEAEAWTAIATTFASGDRPGLTQTRQTIVAKLRRKTPWQLTEGHPELTVSLSTFPAPDLATRNRIATGGGRDSAQPSNDGEQATNRYVLTDESQQRGLRFFGRTGDDLDRPGIMLYQFNGCGGGTIDFDLDGWSDVYLSAAGGQPPLVDSAENSLFRNESGSFRNVTSFSGGDDKRFGQGVAIGDINEDGFPDILVMNYGPDVLLVNNGDGTFKDVSDRLGPGNSKTAWSTSGAIADLNDDGISDLVILHYTVGLDAVLYKCPSPGLDIARACTPLRFPALQDQFMQGTSVGFFEDKTSDWNAVPSIAGRGLGVTVGCFDDVAGVDVFITNDMTSNHFWTRSLQPEFKLLESGLMNGLASGDRSLAQGSMGIATGDLDRDGEVDFYVTNFAYECNTLHQRSETGLWRDQTYSAKLELPTLSLVGFGTAAIDLDNDGMLEIVLTNGHVDSFPEGDDAVPYAQPMQIFQRDKGGRYFDRTAETESEYVARKHVGRALWTIDANRDGLTDFMVTHQTEPVALMINHARDSNRWIDLRLSGTTCARDAIGAVVEVQSGDQRWTCHQTSGDGFLASDERAIRVGLGRSSEACQVTVHWPGGHVESFPSLGVDQQWLLVQGESEGFELSLPD</sequence>
<dbReference type="PANTHER" id="PTHR16026">
    <property type="entry name" value="CARTILAGE ACIDIC PROTEIN 1"/>
    <property type="match status" value="1"/>
</dbReference>
<accession>A0A5C6F180</accession>
<evidence type="ECO:0000313" key="5">
    <source>
        <dbReference type="Proteomes" id="UP000318288"/>
    </source>
</evidence>
<feature type="compositionally biased region" description="Polar residues" evidence="2">
    <location>
        <begin position="484"/>
        <end position="499"/>
    </location>
</feature>
<evidence type="ECO:0000313" key="4">
    <source>
        <dbReference type="EMBL" id="TWU54344.1"/>
    </source>
</evidence>
<dbReference type="InterPro" id="IPR013517">
    <property type="entry name" value="FG-GAP"/>
</dbReference>
<reference evidence="4 5" key="1">
    <citation type="submission" date="2019-02" db="EMBL/GenBank/DDBJ databases">
        <title>Deep-cultivation of Planctomycetes and their phenomic and genomic characterization uncovers novel biology.</title>
        <authorList>
            <person name="Wiegand S."/>
            <person name="Jogler M."/>
            <person name="Boedeker C."/>
            <person name="Pinto D."/>
            <person name="Vollmers J."/>
            <person name="Rivas-Marin E."/>
            <person name="Kohn T."/>
            <person name="Peeters S.H."/>
            <person name="Heuer A."/>
            <person name="Rast P."/>
            <person name="Oberbeckmann S."/>
            <person name="Bunk B."/>
            <person name="Jeske O."/>
            <person name="Meyerdierks A."/>
            <person name="Storesund J.E."/>
            <person name="Kallscheuer N."/>
            <person name="Luecker S."/>
            <person name="Lage O.M."/>
            <person name="Pohl T."/>
            <person name="Merkel B.J."/>
            <person name="Hornburger P."/>
            <person name="Mueller R.-W."/>
            <person name="Bruemmer F."/>
            <person name="Labrenz M."/>
            <person name="Spormann A.M."/>
            <person name="Op Den Camp H."/>
            <person name="Overmann J."/>
            <person name="Amann R."/>
            <person name="Jetten M.S.M."/>
            <person name="Mascher T."/>
            <person name="Medema M.H."/>
            <person name="Devos D.P."/>
            <person name="Kaster A.-K."/>
            <person name="Ovreas L."/>
            <person name="Rohde M."/>
            <person name="Galperin M.Y."/>
            <person name="Jogler C."/>
        </authorList>
    </citation>
    <scope>NUCLEOTIDE SEQUENCE [LARGE SCALE GENOMIC DNA]</scope>
    <source>
        <strain evidence="4 5">Poly51</strain>
    </source>
</reference>
<keyword evidence="5" id="KW-1185">Reference proteome</keyword>
<name>A0A5C6F180_9BACT</name>
<gene>
    <name evidence="4" type="ORF">Poly51_30610</name>
</gene>
<dbReference type="InterPro" id="IPR028994">
    <property type="entry name" value="Integrin_alpha_N"/>
</dbReference>
<organism evidence="4 5">
    <name type="scientific">Rubripirellula tenax</name>
    <dbReference type="NCBI Taxonomy" id="2528015"/>
    <lineage>
        <taxon>Bacteria</taxon>
        <taxon>Pseudomonadati</taxon>
        <taxon>Planctomycetota</taxon>
        <taxon>Planctomycetia</taxon>
        <taxon>Pirellulales</taxon>
        <taxon>Pirellulaceae</taxon>
        <taxon>Rubripirellula</taxon>
    </lineage>
</organism>
<dbReference type="AlphaFoldDB" id="A0A5C6F180"/>
<proteinExistence type="predicted"/>
<comment type="caution">
    <text evidence="4">The sequence shown here is derived from an EMBL/GenBank/DDBJ whole genome shotgun (WGS) entry which is preliminary data.</text>
</comment>
<dbReference type="Gene3D" id="2.130.10.130">
    <property type="entry name" value="Integrin alpha, N-terminal"/>
    <property type="match status" value="2"/>
</dbReference>
<dbReference type="SUPFAM" id="SSF48452">
    <property type="entry name" value="TPR-like"/>
    <property type="match status" value="1"/>
</dbReference>
<evidence type="ECO:0000256" key="2">
    <source>
        <dbReference type="SAM" id="MobiDB-lite"/>
    </source>
</evidence>
<dbReference type="PANTHER" id="PTHR16026:SF0">
    <property type="entry name" value="CARTILAGE ACIDIC PROTEIN 1"/>
    <property type="match status" value="1"/>
</dbReference>
<dbReference type="OrthoDB" id="219616at2"/>
<dbReference type="InterPro" id="IPR011990">
    <property type="entry name" value="TPR-like_helical_dom_sf"/>
</dbReference>
<feature type="region of interest" description="Disordered" evidence="2">
    <location>
        <begin position="471"/>
        <end position="499"/>
    </location>
</feature>
<dbReference type="Proteomes" id="UP000318288">
    <property type="component" value="Unassembled WGS sequence"/>
</dbReference>
<dbReference type="Pfam" id="PF13517">
    <property type="entry name" value="FG-GAP_3"/>
    <property type="match status" value="1"/>
</dbReference>
<dbReference type="Gene3D" id="1.25.40.10">
    <property type="entry name" value="Tetratricopeptide repeat domain"/>
    <property type="match status" value="2"/>
</dbReference>
<dbReference type="SUPFAM" id="SSF69318">
    <property type="entry name" value="Integrin alpha N-terminal domain"/>
    <property type="match status" value="1"/>
</dbReference>
<keyword evidence="1" id="KW-0732">Signal</keyword>
<dbReference type="EMBL" id="SJPW01000004">
    <property type="protein sequence ID" value="TWU54344.1"/>
    <property type="molecule type" value="Genomic_DNA"/>
</dbReference>
<dbReference type="InterPro" id="IPR011519">
    <property type="entry name" value="UnbV_ASPIC"/>
</dbReference>
<evidence type="ECO:0000256" key="1">
    <source>
        <dbReference type="ARBA" id="ARBA00022729"/>
    </source>
</evidence>
<feature type="domain" description="ASPIC/UnbV" evidence="3">
    <location>
        <begin position="954"/>
        <end position="1020"/>
    </location>
</feature>
<protein>
    <submittedName>
        <fullName evidence="4">ASPIC and UnbV</fullName>
    </submittedName>
</protein>
<evidence type="ECO:0000259" key="3">
    <source>
        <dbReference type="Pfam" id="PF07593"/>
    </source>
</evidence>